<accession>A0AAW5VBH2</accession>
<evidence type="ECO:0000313" key="3">
    <source>
        <dbReference type="EMBL" id="MCW7529790.1"/>
    </source>
</evidence>
<dbReference type="AlphaFoldDB" id="A0AAW5VBH2"/>
<comment type="caution">
    <text evidence="3">The sequence shown here is derived from an EMBL/GenBank/DDBJ whole genome shotgun (WGS) entry which is preliminary data.</text>
</comment>
<protein>
    <submittedName>
        <fullName evidence="3">DUF262 domain-containing protein</fullName>
    </submittedName>
</protein>
<dbReference type="Proteomes" id="UP001208912">
    <property type="component" value="Unassembled WGS sequence"/>
</dbReference>
<feature type="domain" description="GmrSD restriction endonucleases N-terminal" evidence="1">
    <location>
        <begin position="26"/>
        <end position="172"/>
    </location>
</feature>
<evidence type="ECO:0000313" key="5">
    <source>
        <dbReference type="Proteomes" id="UP001208912"/>
    </source>
</evidence>
<evidence type="ECO:0000313" key="4">
    <source>
        <dbReference type="Proteomes" id="UP001208540"/>
    </source>
</evidence>
<dbReference type="Proteomes" id="UP001208540">
    <property type="component" value="Unassembled WGS sequence"/>
</dbReference>
<name>A0AAW5VBH2_9LEPT</name>
<proteinExistence type="predicted"/>
<evidence type="ECO:0000313" key="2">
    <source>
        <dbReference type="EMBL" id="MCW7526098.1"/>
    </source>
</evidence>
<feature type="domain" description="GmrSD restriction endonucleases N-terminal" evidence="1">
    <location>
        <begin position="406"/>
        <end position="558"/>
    </location>
</feature>
<sequence length="770" mass="90407">MTSNGKQFIQIFKNSLKITPRTISIKTLLSERNLRRIDYKPYYQRNYVWDNVKQSFFIESVILGTEIPPLILFKSGTRVEVIDGRQRFETLKKFIENDISLTEKGLLSLPALDKQNFNKLKEEVKDIFWNANIRVFEFEVLVGIDTTIEDKIKKEIFRRYNTGITPLTSIEVDSAKYDNDDLSEIIEKELTFNVQLYQKIRKSFFPNEVESEDLKEKIIDILRKVYVLPKFPISRYARGAQRTEIFNILYETAVNNSDDLVSDFQRLKGCLNVLFDLQSSIEENIQISGNKLLSECLLWAILILENEGKLIDYTNFLNQINEHYKLNYIKYSDENSYFYKAIITRFEDTAELFSKISGLNFDIFLRKNDFVHDLKKIRQSDSDAKDIIKILESLRINKPSPVSRPIEEILSDVITNKYLIRPSYQRQEKISEIKASSIIESILLGIYLPPLFIFKRKDGTKEVIDGQQRLLAIIAFVGKQYRNENNLLTYSMNNNFKLKKLNILVDSNSSNYNSLSEIEKDKILDFVVDEIIIEESLNEGFEPTDLFIRLNQKPYPINNNSFEMWNSTVDKEIINRIKDVTGKYVSWFYSKENVDIRNRTDRMENEELVTILSYIIHVINKEGSYEKALGLFLRSDRITCRLKNKSAITDYLNKLEDNYHERESFLKSIDRTESLIVKFGEMIGGELSKEAVNTFFNVKKSKTFRRSFQDFYITWLILDSWEKRNKDGNLVDVRTDIRDLLVLLKNVDSVNVDESYFNSFIIKLNSKTIY</sequence>
<reference evidence="3 5" key="1">
    <citation type="submission" date="2022-06" db="EMBL/GenBank/DDBJ databases">
        <title>Leptospira isolates from biofilms formed at urban environments.</title>
        <authorList>
            <person name="Ribeiro P.S."/>
            <person name="Sousa T."/>
            <person name="Carvalho N."/>
            <person name="Aburjaile F."/>
            <person name="Neves F."/>
            <person name="Oliveira D."/>
            <person name="Blanco L."/>
            <person name="Lima J."/>
            <person name="Costa F."/>
            <person name="Brenig B."/>
            <person name="Soares S."/>
            <person name="Ramos R."/>
            <person name="Goes-Neto A."/>
            <person name="Matiuzzi M."/>
            <person name="Azevedo V."/>
            <person name="Ristow P."/>
        </authorList>
    </citation>
    <scope>NUCLEOTIDE SEQUENCE</scope>
    <source>
        <strain evidence="2 5">VSF19</strain>
        <strain evidence="3">VSF20</strain>
    </source>
</reference>
<dbReference type="Pfam" id="PF03235">
    <property type="entry name" value="GmrSD_N"/>
    <property type="match status" value="2"/>
</dbReference>
<keyword evidence="5" id="KW-1185">Reference proteome</keyword>
<dbReference type="PANTHER" id="PTHR39639:SF1">
    <property type="entry name" value="DUF262 DOMAIN-CONTAINING PROTEIN"/>
    <property type="match status" value="1"/>
</dbReference>
<dbReference type="InterPro" id="IPR004919">
    <property type="entry name" value="GmrSD_N"/>
</dbReference>
<dbReference type="RefSeq" id="WP_265351375.1">
    <property type="nucleotide sequence ID" value="NZ_JAMQPL010000002.1"/>
</dbReference>
<organism evidence="3 4">
    <name type="scientific">Leptospira soteropolitanensis</name>
    <dbReference type="NCBI Taxonomy" id="2950025"/>
    <lineage>
        <taxon>Bacteria</taxon>
        <taxon>Pseudomonadati</taxon>
        <taxon>Spirochaetota</taxon>
        <taxon>Spirochaetia</taxon>
        <taxon>Leptospirales</taxon>
        <taxon>Leptospiraceae</taxon>
        <taxon>Leptospira</taxon>
    </lineage>
</organism>
<evidence type="ECO:0000259" key="1">
    <source>
        <dbReference type="Pfam" id="PF03235"/>
    </source>
</evidence>
<dbReference type="EMBL" id="JAMQPM010000002">
    <property type="protein sequence ID" value="MCW7526098.1"/>
    <property type="molecule type" value="Genomic_DNA"/>
</dbReference>
<dbReference type="PANTHER" id="PTHR39639">
    <property type="entry name" value="CHROMOSOME 16, WHOLE GENOME SHOTGUN SEQUENCE"/>
    <property type="match status" value="1"/>
</dbReference>
<dbReference type="EMBL" id="JAMQPL010000002">
    <property type="protein sequence ID" value="MCW7529790.1"/>
    <property type="molecule type" value="Genomic_DNA"/>
</dbReference>
<gene>
    <name evidence="2" type="ORF">ND861_07070</name>
    <name evidence="3" type="ORF">ND862_06165</name>
</gene>